<dbReference type="Gene3D" id="3.40.309.10">
    <property type="entry name" value="Aldehyde Dehydrogenase, Chain A, domain 2"/>
    <property type="match status" value="1"/>
</dbReference>
<comment type="similarity">
    <text evidence="1 4">Belongs to the aldehyde dehydrogenase family.</text>
</comment>
<dbReference type="Pfam" id="PF00171">
    <property type="entry name" value="Aldedh"/>
    <property type="match status" value="1"/>
</dbReference>
<dbReference type="Gene3D" id="3.40.605.10">
    <property type="entry name" value="Aldehyde Dehydrogenase, Chain A, domain 1"/>
    <property type="match status" value="1"/>
</dbReference>
<dbReference type="PROSITE" id="PS00070">
    <property type="entry name" value="ALDEHYDE_DEHYDR_CYS"/>
    <property type="match status" value="1"/>
</dbReference>
<dbReference type="GO" id="GO:0016620">
    <property type="term" value="F:oxidoreductase activity, acting on the aldehyde or oxo group of donors, NAD or NADP as acceptor"/>
    <property type="evidence" value="ECO:0007669"/>
    <property type="project" value="InterPro"/>
</dbReference>
<dbReference type="InterPro" id="IPR015590">
    <property type="entry name" value="Aldehyde_DH_dom"/>
</dbReference>
<dbReference type="FunFam" id="3.40.605.10:FF:000050">
    <property type="entry name" value="Aldehyde dehydrogenase, mitochondrial"/>
    <property type="match status" value="1"/>
</dbReference>
<dbReference type="PANTHER" id="PTHR11699">
    <property type="entry name" value="ALDEHYDE DEHYDROGENASE-RELATED"/>
    <property type="match status" value="1"/>
</dbReference>
<dbReference type="InterPro" id="IPR016162">
    <property type="entry name" value="Ald_DH_N"/>
</dbReference>
<feature type="active site" evidence="3">
    <location>
        <position position="259"/>
    </location>
</feature>
<evidence type="ECO:0000256" key="2">
    <source>
        <dbReference type="ARBA" id="ARBA00023002"/>
    </source>
</evidence>
<name>A0A023GMW2_AMBTT</name>
<protein>
    <submittedName>
        <fullName evidence="6">Putative aldehyde dehydrogenase</fullName>
    </submittedName>
</protein>
<feature type="domain" description="Aldehyde dehydrogenase" evidence="5">
    <location>
        <begin position="20"/>
        <end position="483"/>
    </location>
</feature>
<dbReference type="EMBL" id="GBBM01000940">
    <property type="protein sequence ID" value="JAC34478.1"/>
    <property type="molecule type" value="mRNA"/>
</dbReference>
<evidence type="ECO:0000313" key="6">
    <source>
        <dbReference type="EMBL" id="JAC34478.1"/>
    </source>
</evidence>
<dbReference type="InterPro" id="IPR016163">
    <property type="entry name" value="Ald_DH_C"/>
</dbReference>
<dbReference type="InterPro" id="IPR029510">
    <property type="entry name" value="Ald_DH_CS_GLU"/>
</dbReference>
<dbReference type="InterPro" id="IPR016160">
    <property type="entry name" value="Ald_DH_CS_CYS"/>
</dbReference>
<dbReference type="InterPro" id="IPR016161">
    <property type="entry name" value="Ald_DH/histidinol_DH"/>
</dbReference>
<dbReference type="SUPFAM" id="SSF53720">
    <property type="entry name" value="ALDH-like"/>
    <property type="match status" value="1"/>
</dbReference>
<evidence type="ECO:0000256" key="1">
    <source>
        <dbReference type="ARBA" id="ARBA00009986"/>
    </source>
</evidence>
<organism evidence="6">
    <name type="scientific">Amblyomma triste</name>
    <name type="common">Neotropical tick</name>
    <dbReference type="NCBI Taxonomy" id="251400"/>
    <lineage>
        <taxon>Eukaryota</taxon>
        <taxon>Metazoa</taxon>
        <taxon>Ecdysozoa</taxon>
        <taxon>Arthropoda</taxon>
        <taxon>Chelicerata</taxon>
        <taxon>Arachnida</taxon>
        <taxon>Acari</taxon>
        <taxon>Parasitiformes</taxon>
        <taxon>Ixodida</taxon>
        <taxon>Ixodoidea</taxon>
        <taxon>Ixodidae</taxon>
        <taxon>Amblyomminae</taxon>
        <taxon>Amblyomma</taxon>
    </lineage>
</organism>
<dbReference type="CDD" id="cd07141">
    <property type="entry name" value="ALDH_F1AB_F2_RALDH1"/>
    <property type="match status" value="1"/>
</dbReference>
<dbReference type="PROSITE" id="PS00687">
    <property type="entry name" value="ALDEHYDE_DEHYDR_GLU"/>
    <property type="match status" value="1"/>
</dbReference>
<keyword evidence="2 4" id="KW-0560">Oxidoreductase</keyword>
<evidence type="ECO:0000256" key="3">
    <source>
        <dbReference type="PROSITE-ProRule" id="PRU10007"/>
    </source>
</evidence>
<proteinExistence type="evidence at transcript level"/>
<accession>A0A023GMW2</accession>
<evidence type="ECO:0000256" key="4">
    <source>
        <dbReference type="RuleBase" id="RU003345"/>
    </source>
</evidence>
<sequence length="492" mass="53701">MPPNRNPPIKYTQIFINNEFVNSTSKKTFQVLNPATGDVIAEVQEGDKLDVDKAVKAAREAFKLGSTWRTMDASKRGLLLNKFADLIQRDKEYLASLEVLNNGKPYEEALFDMDCSIDCIRYYAGWSDKIHGKTIPIDGNHISFTRHEPIGVCGQIIPWNYPVLMVCWKLGPALCTGNVVVLKPAEQTPLTALYCASLIKEAGFPPGVVNVIPGYGPTAGGAIASHPHVDKVAFTGSTEVGKLIQEAAGKSNTKRVTLEMGGKSPLVVFDDADLDQAVEIAHAAVFANMGQCCCAGTRTFVQEGIYKDFVAKAKQMAKERVVGDPFDEKTVQGPQIDKEQYCKILDLLKSGKEQGAKVECGGDAVPGSRGLFIQPTVFSDVRDDMRIAKEEIFGPVQQILKFKTLEEVIERCNNTTYGLGSGVLTKDIDKAMMFAQGVQAGSVWINCYDATTPQTPFGGFKMSGQGRELGYAGINEYVEIKTITMKVPQKNS</sequence>
<dbReference type="FunFam" id="3.40.309.10:FF:000001">
    <property type="entry name" value="Mitochondrial aldehyde dehydrogenase 2"/>
    <property type="match status" value="1"/>
</dbReference>
<dbReference type="AlphaFoldDB" id="A0A023GMW2"/>
<evidence type="ECO:0000259" key="5">
    <source>
        <dbReference type="Pfam" id="PF00171"/>
    </source>
</evidence>
<reference evidence="6" key="1">
    <citation type="submission" date="2014-03" db="EMBL/GenBank/DDBJ databases">
        <title>The sialotranscriptome of Amblyomma triste, Amblyomma parvum and Amblyomma cajennense ticks, uncovered by 454-based RNA-seq.</title>
        <authorList>
            <person name="Garcia G.R."/>
            <person name="Gardinassi L.G."/>
            <person name="Ribeiro J.M."/>
            <person name="Anatriello E."/>
            <person name="Ferreira B.R."/>
            <person name="Moreira H.N."/>
            <person name="Mafra C."/>
            <person name="Olegario M.M."/>
            <person name="Szabo P.J."/>
            <person name="Miranda-Santos I.K."/>
            <person name="Maruyama S.R."/>
        </authorList>
    </citation>
    <scope>NUCLEOTIDE SEQUENCE</scope>
    <source>
        <strain evidence="6">Mato Grasso do Sul</strain>
        <tissue evidence="6">Salivary glands</tissue>
    </source>
</reference>